<accession>A0ABQ9HLE9</accession>
<dbReference type="EMBL" id="JARBHB010000004">
    <property type="protein sequence ID" value="KAJ8885193.1"/>
    <property type="molecule type" value="Genomic_DNA"/>
</dbReference>
<proteinExistence type="predicted"/>
<evidence type="ECO:0000259" key="1">
    <source>
        <dbReference type="Pfam" id="PF13843"/>
    </source>
</evidence>
<name>A0ABQ9HLE9_9NEOP</name>
<comment type="caution">
    <text evidence="2">The sequence shown here is derived from an EMBL/GenBank/DDBJ whole genome shotgun (WGS) entry which is preliminary data.</text>
</comment>
<evidence type="ECO:0000313" key="2">
    <source>
        <dbReference type="EMBL" id="KAJ8885193.1"/>
    </source>
</evidence>
<sequence>MARLHFRATISLKRFYLLLHALRFDDFNDRAIWKATDDLALIRNIFEEFVGEYTTVDKILEAFRGYCSILHTNQLNMA</sequence>
<evidence type="ECO:0000313" key="3">
    <source>
        <dbReference type="Proteomes" id="UP001159363"/>
    </source>
</evidence>
<feature type="domain" description="PiggyBac transposable element-derived protein" evidence="1">
    <location>
        <begin position="5"/>
        <end position="53"/>
    </location>
</feature>
<reference evidence="2 3" key="1">
    <citation type="submission" date="2023-02" db="EMBL/GenBank/DDBJ databases">
        <title>LHISI_Scaffold_Assembly.</title>
        <authorList>
            <person name="Stuart O.P."/>
            <person name="Cleave R."/>
            <person name="Magrath M.J.L."/>
            <person name="Mikheyev A.S."/>
        </authorList>
    </citation>
    <scope>NUCLEOTIDE SEQUENCE [LARGE SCALE GENOMIC DNA]</scope>
    <source>
        <strain evidence="2">Daus_M_001</strain>
        <tissue evidence="2">Leg muscle</tissue>
    </source>
</reference>
<protein>
    <recommendedName>
        <fullName evidence="1">PiggyBac transposable element-derived protein domain-containing protein</fullName>
    </recommendedName>
</protein>
<dbReference type="Pfam" id="PF13843">
    <property type="entry name" value="DDE_Tnp_1_7"/>
    <property type="match status" value="1"/>
</dbReference>
<gene>
    <name evidence="2" type="ORF">PR048_011389</name>
</gene>
<dbReference type="Proteomes" id="UP001159363">
    <property type="component" value="Chromosome X"/>
</dbReference>
<dbReference type="InterPro" id="IPR029526">
    <property type="entry name" value="PGBD"/>
</dbReference>
<organism evidence="2 3">
    <name type="scientific">Dryococelus australis</name>
    <dbReference type="NCBI Taxonomy" id="614101"/>
    <lineage>
        <taxon>Eukaryota</taxon>
        <taxon>Metazoa</taxon>
        <taxon>Ecdysozoa</taxon>
        <taxon>Arthropoda</taxon>
        <taxon>Hexapoda</taxon>
        <taxon>Insecta</taxon>
        <taxon>Pterygota</taxon>
        <taxon>Neoptera</taxon>
        <taxon>Polyneoptera</taxon>
        <taxon>Phasmatodea</taxon>
        <taxon>Verophasmatodea</taxon>
        <taxon>Anareolatae</taxon>
        <taxon>Phasmatidae</taxon>
        <taxon>Eurycanthinae</taxon>
        <taxon>Dryococelus</taxon>
    </lineage>
</organism>
<keyword evidence="3" id="KW-1185">Reference proteome</keyword>